<sequence length="66" mass="6678">MGIFADANTSGSGAFYDDTASAAGRQILRLGACGGFSGMHGPFISSCAISYGALENASAIVWIQDT</sequence>
<gene>
    <name evidence="1" type="ORF">LCGC14_1373200</name>
</gene>
<organism evidence="1">
    <name type="scientific">marine sediment metagenome</name>
    <dbReference type="NCBI Taxonomy" id="412755"/>
    <lineage>
        <taxon>unclassified sequences</taxon>
        <taxon>metagenomes</taxon>
        <taxon>ecological metagenomes</taxon>
    </lineage>
</organism>
<reference evidence="1" key="1">
    <citation type="journal article" date="2015" name="Nature">
        <title>Complex archaea that bridge the gap between prokaryotes and eukaryotes.</title>
        <authorList>
            <person name="Spang A."/>
            <person name="Saw J.H."/>
            <person name="Jorgensen S.L."/>
            <person name="Zaremba-Niedzwiedzka K."/>
            <person name="Martijn J."/>
            <person name="Lind A.E."/>
            <person name="van Eijk R."/>
            <person name="Schleper C."/>
            <person name="Guy L."/>
            <person name="Ettema T.J."/>
        </authorList>
    </citation>
    <scope>NUCLEOTIDE SEQUENCE</scope>
</reference>
<dbReference type="AlphaFoldDB" id="A0A0F9MK36"/>
<dbReference type="EMBL" id="LAZR01008694">
    <property type="protein sequence ID" value="KKM77125.1"/>
    <property type="molecule type" value="Genomic_DNA"/>
</dbReference>
<protein>
    <submittedName>
        <fullName evidence="1">Uncharacterized protein</fullName>
    </submittedName>
</protein>
<comment type="caution">
    <text evidence="1">The sequence shown here is derived from an EMBL/GenBank/DDBJ whole genome shotgun (WGS) entry which is preliminary data.</text>
</comment>
<name>A0A0F9MK36_9ZZZZ</name>
<evidence type="ECO:0000313" key="1">
    <source>
        <dbReference type="EMBL" id="KKM77125.1"/>
    </source>
</evidence>
<accession>A0A0F9MK36</accession>
<proteinExistence type="predicted"/>